<dbReference type="KEGG" id="fln:FLA_4951"/>
<name>A0A173MMP3_9BACT</name>
<organism evidence="2 3">
    <name type="scientific">Filimonas lacunae</name>
    <dbReference type="NCBI Taxonomy" id="477680"/>
    <lineage>
        <taxon>Bacteria</taxon>
        <taxon>Pseudomonadati</taxon>
        <taxon>Bacteroidota</taxon>
        <taxon>Chitinophagia</taxon>
        <taxon>Chitinophagales</taxon>
        <taxon>Chitinophagaceae</taxon>
        <taxon>Filimonas</taxon>
    </lineage>
</organism>
<evidence type="ECO:0000256" key="1">
    <source>
        <dbReference type="SAM" id="Phobius"/>
    </source>
</evidence>
<dbReference type="Proteomes" id="UP000186917">
    <property type="component" value="Unassembled WGS sequence"/>
</dbReference>
<accession>A0A173MMP3</accession>
<dbReference type="EMBL" id="FTOR01000001">
    <property type="protein sequence ID" value="SIS63755.1"/>
    <property type="molecule type" value="Genomic_DNA"/>
</dbReference>
<evidence type="ECO:0008006" key="4">
    <source>
        <dbReference type="Google" id="ProtNLM"/>
    </source>
</evidence>
<proteinExistence type="predicted"/>
<keyword evidence="1" id="KW-0812">Transmembrane</keyword>
<dbReference type="AlphaFoldDB" id="A0A173MMP3"/>
<protein>
    <recommendedName>
        <fullName evidence="4">TonB protein C-terminal</fullName>
    </recommendedName>
</protein>
<keyword evidence="3" id="KW-1185">Reference proteome</keyword>
<evidence type="ECO:0000313" key="2">
    <source>
        <dbReference type="EMBL" id="SIS63755.1"/>
    </source>
</evidence>
<dbReference type="SUPFAM" id="SSF74653">
    <property type="entry name" value="TolA/TonB C-terminal domain"/>
    <property type="match status" value="1"/>
</dbReference>
<dbReference type="STRING" id="477680.SAMN05421788_101354"/>
<gene>
    <name evidence="2" type="ORF">SAMN05421788_101354</name>
</gene>
<keyword evidence="1" id="KW-0472">Membrane</keyword>
<sequence length="251" mass="28805">MGQENMAYYYENDIFSYMKNRISFCYILLVSLLFSITSYAQQTPAVTTPKFPGGPIAWMKFVNKFLDNDTTVQNLPPGTYRSTFRFDVDVTGNISHITEEGNLMQHKISLLYIMQKSPYWIPAYQNGRAIPYRHVATINFEMFPPDEDTLPASFIGGKDEWKKYLMNAIAKATITFPNAPAATYNITTHFTVDSTGRITNILLDRKYGYGIDAAIIRVLQDSPRWNPGTYNSIKVATKREEFFSFEVMQPR</sequence>
<keyword evidence="1" id="KW-1133">Transmembrane helix</keyword>
<feature type="transmembrane region" description="Helical" evidence="1">
    <location>
        <begin position="21"/>
        <end position="40"/>
    </location>
</feature>
<evidence type="ECO:0000313" key="3">
    <source>
        <dbReference type="Proteomes" id="UP000186917"/>
    </source>
</evidence>
<reference evidence="3" key="1">
    <citation type="submission" date="2017-01" db="EMBL/GenBank/DDBJ databases">
        <authorList>
            <person name="Varghese N."/>
            <person name="Submissions S."/>
        </authorList>
    </citation>
    <scope>NUCLEOTIDE SEQUENCE [LARGE SCALE GENOMIC DNA]</scope>
    <source>
        <strain evidence="3">DSM 21054</strain>
    </source>
</reference>